<dbReference type="GO" id="GO:0006355">
    <property type="term" value="P:regulation of DNA-templated transcription"/>
    <property type="evidence" value="ECO:0007669"/>
    <property type="project" value="InterPro"/>
</dbReference>
<keyword evidence="4" id="KW-0804">Transcription</keyword>
<name>H9UI95_SPIAZ</name>
<dbReference type="InterPro" id="IPR002197">
    <property type="entry name" value="HTH_Fis"/>
</dbReference>
<dbReference type="Pfam" id="PF00158">
    <property type="entry name" value="Sigma54_activat"/>
    <property type="match status" value="1"/>
</dbReference>
<dbReference type="SMART" id="SM00382">
    <property type="entry name" value="AAA"/>
    <property type="match status" value="1"/>
</dbReference>
<evidence type="ECO:0000259" key="6">
    <source>
        <dbReference type="PROSITE" id="PS50045"/>
    </source>
</evidence>
<dbReference type="PROSITE" id="PS00675">
    <property type="entry name" value="SIGMA54_INTERACT_1"/>
    <property type="match status" value="1"/>
</dbReference>
<dbReference type="GO" id="GO:0043565">
    <property type="term" value="F:sequence-specific DNA binding"/>
    <property type="evidence" value="ECO:0007669"/>
    <property type="project" value="InterPro"/>
</dbReference>
<dbReference type="Pfam" id="PF25601">
    <property type="entry name" value="AAA_lid_14"/>
    <property type="match status" value="1"/>
</dbReference>
<evidence type="ECO:0000313" key="8">
    <source>
        <dbReference type="EMBL" id="AFG37238.1"/>
    </source>
</evidence>
<dbReference type="SUPFAM" id="SSF52172">
    <property type="entry name" value="CheY-like"/>
    <property type="match status" value="1"/>
</dbReference>
<evidence type="ECO:0000256" key="1">
    <source>
        <dbReference type="ARBA" id="ARBA00022741"/>
    </source>
</evidence>
<dbReference type="Gene3D" id="3.40.50.2300">
    <property type="match status" value="1"/>
</dbReference>
<dbReference type="Gene3D" id="1.10.10.60">
    <property type="entry name" value="Homeodomain-like"/>
    <property type="match status" value="1"/>
</dbReference>
<dbReference type="Gene3D" id="3.40.50.300">
    <property type="entry name" value="P-loop containing nucleotide triphosphate hydrolases"/>
    <property type="match status" value="1"/>
</dbReference>
<dbReference type="FunFam" id="3.40.50.300:FF:000006">
    <property type="entry name" value="DNA-binding transcriptional regulator NtrC"/>
    <property type="match status" value="1"/>
</dbReference>
<dbReference type="GO" id="GO:0005524">
    <property type="term" value="F:ATP binding"/>
    <property type="evidence" value="ECO:0007669"/>
    <property type="project" value="UniProtKB-KW"/>
</dbReference>
<organism evidence="8 9">
    <name type="scientific">Spirochaeta africana (strain ATCC 700263 / DSM 8902 / Z-7692)</name>
    <dbReference type="NCBI Taxonomy" id="889378"/>
    <lineage>
        <taxon>Bacteria</taxon>
        <taxon>Pseudomonadati</taxon>
        <taxon>Spirochaetota</taxon>
        <taxon>Spirochaetia</taxon>
        <taxon>Spirochaetales</taxon>
        <taxon>Spirochaetaceae</taxon>
        <taxon>Spirochaeta</taxon>
    </lineage>
</organism>
<dbReference type="InterPro" id="IPR011006">
    <property type="entry name" value="CheY-like_superfamily"/>
</dbReference>
<dbReference type="EMBL" id="CP003282">
    <property type="protein sequence ID" value="AFG37238.1"/>
    <property type="molecule type" value="Genomic_DNA"/>
</dbReference>
<dbReference type="PROSITE" id="PS50045">
    <property type="entry name" value="SIGMA54_INTERACT_4"/>
    <property type="match status" value="1"/>
</dbReference>
<keyword evidence="9" id="KW-1185">Reference proteome</keyword>
<dbReference type="SUPFAM" id="SSF46689">
    <property type="entry name" value="Homeodomain-like"/>
    <property type="match status" value="1"/>
</dbReference>
<evidence type="ECO:0000256" key="2">
    <source>
        <dbReference type="ARBA" id="ARBA00022840"/>
    </source>
</evidence>
<evidence type="ECO:0000256" key="5">
    <source>
        <dbReference type="PROSITE-ProRule" id="PRU00169"/>
    </source>
</evidence>
<dbReference type="GO" id="GO:0000160">
    <property type="term" value="P:phosphorelay signal transduction system"/>
    <property type="evidence" value="ECO:0007669"/>
    <property type="project" value="InterPro"/>
</dbReference>
<keyword evidence="8" id="KW-0238">DNA-binding</keyword>
<accession>H9UI95</accession>
<dbReference type="InterPro" id="IPR001789">
    <property type="entry name" value="Sig_transdc_resp-reg_receiver"/>
</dbReference>
<keyword evidence="1" id="KW-0547">Nucleotide-binding</keyword>
<evidence type="ECO:0000259" key="7">
    <source>
        <dbReference type="PROSITE" id="PS50110"/>
    </source>
</evidence>
<dbReference type="PROSITE" id="PS50110">
    <property type="entry name" value="RESPONSE_REGULATORY"/>
    <property type="match status" value="1"/>
</dbReference>
<dbReference type="PANTHER" id="PTHR32071">
    <property type="entry name" value="TRANSCRIPTIONAL REGULATORY PROTEIN"/>
    <property type="match status" value="1"/>
</dbReference>
<dbReference type="OrthoDB" id="9803970at2"/>
<evidence type="ECO:0000256" key="3">
    <source>
        <dbReference type="ARBA" id="ARBA00023015"/>
    </source>
</evidence>
<dbReference type="InterPro" id="IPR003593">
    <property type="entry name" value="AAA+_ATPase"/>
</dbReference>
<dbReference type="HOGENOM" id="CLU_000445_0_6_12"/>
<dbReference type="SMART" id="SM00448">
    <property type="entry name" value="REC"/>
    <property type="match status" value="1"/>
</dbReference>
<proteinExistence type="predicted"/>
<dbReference type="InterPro" id="IPR009057">
    <property type="entry name" value="Homeodomain-like_sf"/>
</dbReference>
<reference evidence="9" key="1">
    <citation type="journal article" date="2013" name="Stand. Genomic Sci.">
        <title>Complete genome sequence of the halophilic bacterium Spirochaeta africana type strain (Z-7692(T)) from the alkaline Lake Magadi in the East African Rift.</title>
        <authorList>
            <person name="Liolos K."/>
            <person name="Abt B."/>
            <person name="Scheuner C."/>
            <person name="Teshima H."/>
            <person name="Held B."/>
            <person name="Lapidus A."/>
            <person name="Nolan M."/>
            <person name="Lucas S."/>
            <person name="Deshpande S."/>
            <person name="Cheng J.F."/>
            <person name="Tapia R."/>
            <person name="Goodwin L.A."/>
            <person name="Pitluck S."/>
            <person name="Pagani I."/>
            <person name="Ivanova N."/>
            <person name="Mavromatis K."/>
            <person name="Mikhailova N."/>
            <person name="Huntemann M."/>
            <person name="Pati A."/>
            <person name="Chen A."/>
            <person name="Palaniappan K."/>
            <person name="Land M."/>
            <person name="Rohde M."/>
            <person name="Tindall B.J."/>
            <person name="Detter J.C."/>
            <person name="Goker M."/>
            <person name="Bristow J."/>
            <person name="Eisen J.A."/>
            <person name="Markowitz V."/>
            <person name="Hugenholtz P."/>
            <person name="Woyke T."/>
            <person name="Klenk H.P."/>
            <person name="Kyrpides N.C."/>
        </authorList>
    </citation>
    <scope>NUCLEOTIDE SEQUENCE</scope>
    <source>
        <strain evidence="9">ATCC 700263 / DSM 8902 / Z-7692</strain>
    </source>
</reference>
<dbReference type="InterPro" id="IPR025662">
    <property type="entry name" value="Sigma_54_int_dom_ATP-bd_1"/>
</dbReference>
<dbReference type="InterPro" id="IPR027417">
    <property type="entry name" value="P-loop_NTPase"/>
</dbReference>
<dbReference type="Pfam" id="PF00072">
    <property type="entry name" value="Response_reg"/>
    <property type="match status" value="1"/>
</dbReference>
<feature type="domain" description="Response regulatory" evidence="7">
    <location>
        <begin position="14"/>
        <end position="129"/>
    </location>
</feature>
<dbReference type="PRINTS" id="PR01590">
    <property type="entry name" value="HTHFIS"/>
</dbReference>
<sequence>MGDTNTGTSEKPAAVLIVEDDPVSSELYSVQIQDKLPAQCVVCDDSRKVLPILVQHNIDLIILDLNMPHISGQEVLAQVNLQFPDIPVVVVTSEDSIQVAVDCMRHGAFDFITKPVAEARLITAVQHGLRIRSLQQEIHSLSDRLQGLQIRNPEAFSGIITVSHHMRSIFSYIEAVASSPKPVLVLGDSGTGKELIAQVLHQLSGRSGSFVPVNVSGLDDTMFSDALFGHTKGAFTGANTARSGLVEQARGGTLFLDEIGDLPMGPQVKLLRLLQEGEYYPLGADSPKTASVRVVAATNANLTQKMEQGEFRKDLYYRLMAHTVRVPALRDRMEDIPHLVEYFVTQACAELSRPRLQVPQEIYRILAGYEFPGNIRELQSMVFDAASRATGAQLPVEPFRTYVVGPPSVPDASGIPQGGGTSISYAGQFPTMEQVEQFFMEEALRIASGNQSRAAGLLGISQSTLSRRLKTE</sequence>
<dbReference type="PATRIC" id="fig|889378.3.peg.1159"/>
<keyword evidence="5" id="KW-0597">Phosphoprotein</keyword>
<dbReference type="SUPFAM" id="SSF52540">
    <property type="entry name" value="P-loop containing nucleoside triphosphate hydrolases"/>
    <property type="match status" value="1"/>
</dbReference>
<protein>
    <submittedName>
        <fullName evidence="8">Response regulator with CheY-like receiver, AAA-type ATPase, and DNA-binding domains</fullName>
    </submittedName>
</protein>
<dbReference type="eggNOG" id="COG2204">
    <property type="taxonomic scope" value="Bacteria"/>
</dbReference>
<dbReference type="KEGG" id="sfc:Spiaf_1159"/>
<dbReference type="STRING" id="889378.Spiaf_1159"/>
<dbReference type="PANTHER" id="PTHR32071:SF13">
    <property type="entry name" value="RESPONSE REGULATOR HSFA"/>
    <property type="match status" value="1"/>
</dbReference>
<dbReference type="Proteomes" id="UP000007383">
    <property type="component" value="Chromosome"/>
</dbReference>
<feature type="domain" description="Sigma-54 factor interaction" evidence="6">
    <location>
        <begin position="159"/>
        <end position="387"/>
    </location>
</feature>
<keyword evidence="3" id="KW-0805">Transcription regulation</keyword>
<keyword evidence="2" id="KW-0067">ATP-binding</keyword>
<dbReference type="Pfam" id="PF02954">
    <property type="entry name" value="HTH_8"/>
    <property type="match status" value="1"/>
</dbReference>
<dbReference type="RefSeq" id="WP_014455227.1">
    <property type="nucleotide sequence ID" value="NC_017098.1"/>
</dbReference>
<dbReference type="CDD" id="cd00009">
    <property type="entry name" value="AAA"/>
    <property type="match status" value="1"/>
</dbReference>
<dbReference type="InterPro" id="IPR002078">
    <property type="entry name" value="Sigma_54_int"/>
</dbReference>
<evidence type="ECO:0000256" key="4">
    <source>
        <dbReference type="ARBA" id="ARBA00023163"/>
    </source>
</evidence>
<evidence type="ECO:0000313" key="9">
    <source>
        <dbReference type="Proteomes" id="UP000007383"/>
    </source>
</evidence>
<feature type="modified residue" description="4-aspartylphosphate" evidence="5">
    <location>
        <position position="64"/>
    </location>
</feature>
<dbReference type="AlphaFoldDB" id="H9UI95"/>
<dbReference type="InterPro" id="IPR058031">
    <property type="entry name" value="AAA_lid_NorR"/>
</dbReference>
<gene>
    <name evidence="8" type="ordered locus">Spiaf_1159</name>
</gene>
<dbReference type="Gene3D" id="1.10.8.60">
    <property type="match status" value="1"/>
</dbReference>